<keyword evidence="6" id="KW-0378">Hydrolase</keyword>
<dbReference type="AlphaFoldDB" id="A0A0P1NU16"/>
<evidence type="ECO:0000313" key="7">
    <source>
        <dbReference type="Proteomes" id="UP000199197"/>
    </source>
</evidence>
<dbReference type="InterPro" id="IPR004518">
    <property type="entry name" value="MazG-like_dom"/>
</dbReference>
<dbReference type="NCBIfam" id="TIGR00444">
    <property type="entry name" value="mazG"/>
    <property type="match status" value="1"/>
</dbReference>
<dbReference type="GO" id="GO:0046061">
    <property type="term" value="P:dATP catabolic process"/>
    <property type="evidence" value="ECO:0007669"/>
    <property type="project" value="TreeGrafter"/>
</dbReference>
<dbReference type="EMBL" id="CZVW01000012">
    <property type="protein sequence ID" value="CUT02469.1"/>
    <property type="molecule type" value="Genomic_DNA"/>
</dbReference>
<proteinExistence type="inferred from homology"/>
<dbReference type="GO" id="GO:0046047">
    <property type="term" value="P:TTP catabolic process"/>
    <property type="evidence" value="ECO:0007669"/>
    <property type="project" value="TreeGrafter"/>
</dbReference>
<dbReference type="SUPFAM" id="SSF101386">
    <property type="entry name" value="all-alpha NTP pyrophosphatases"/>
    <property type="match status" value="2"/>
</dbReference>
<dbReference type="InterPro" id="IPR048015">
    <property type="entry name" value="NTP-PPase_MazG-like_N"/>
</dbReference>
<dbReference type="Proteomes" id="UP000199197">
    <property type="component" value="Unassembled WGS sequence"/>
</dbReference>
<dbReference type="GO" id="GO:0047693">
    <property type="term" value="F:ATP diphosphatase activity"/>
    <property type="evidence" value="ECO:0007669"/>
    <property type="project" value="UniProtKB-EC"/>
</dbReference>
<dbReference type="InterPro" id="IPR048011">
    <property type="entry name" value="NTP-PPase_MazG-like_C"/>
</dbReference>
<accession>A0A0P1NU16</accession>
<evidence type="ECO:0000256" key="4">
    <source>
        <dbReference type="ARBA" id="ARBA00074799"/>
    </source>
</evidence>
<dbReference type="GO" id="GO:0006203">
    <property type="term" value="P:dGTP catabolic process"/>
    <property type="evidence" value="ECO:0007669"/>
    <property type="project" value="TreeGrafter"/>
</dbReference>
<comment type="similarity">
    <text evidence="2">Belongs to the nucleoside triphosphate pyrophosphohydrolase family.</text>
</comment>
<dbReference type="PANTHER" id="PTHR30522">
    <property type="entry name" value="NUCLEOSIDE TRIPHOSPHATE PYROPHOSPHOHYDROLASE"/>
    <property type="match status" value="1"/>
</dbReference>
<evidence type="ECO:0000259" key="5">
    <source>
        <dbReference type="Pfam" id="PF03819"/>
    </source>
</evidence>
<evidence type="ECO:0000256" key="3">
    <source>
        <dbReference type="ARBA" id="ARBA00066372"/>
    </source>
</evidence>
<evidence type="ECO:0000256" key="1">
    <source>
        <dbReference type="ARBA" id="ARBA00052141"/>
    </source>
</evidence>
<name>A0A0P1NU16_9BACT</name>
<protein>
    <recommendedName>
        <fullName evidence="4">Nucleoside triphosphate pyrophosphohydrolase</fullName>
        <ecNumber evidence="3">3.6.1.8</ecNumber>
    </recommendedName>
</protein>
<evidence type="ECO:0000313" key="6">
    <source>
        <dbReference type="EMBL" id="CUT02469.1"/>
    </source>
</evidence>
<dbReference type="RefSeq" id="WP_200753994.1">
    <property type="nucleotide sequence ID" value="NZ_CZVW01000012.1"/>
</dbReference>
<evidence type="ECO:0000256" key="2">
    <source>
        <dbReference type="ARBA" id="ARBA00061115"/>
    </source>
</evidence>
<comment type="catalytic activity">
    <reaction evidence="1">
        <text>ATP + H2O = AMP + diphosphate + H(+)</text>
        <dbReference type="Rhea" id="RHEA:14245"/>
        <dbReference type="ChEBI" id="CHEBI:15377"/>
        <dbReference type="ChEBI" id="CHEBI:15378"/>
        <dbReference type="ChEBI" id="CHEBI:30616"/>
        <dbReference type="ChEBI" id="CHEBI:33019"/>
        <dbReference type="ChEBI" id="CHEBI:456215"/>
        <dbReference type="EC" id="3.6.1.8"/>
    </reaction>
</comment>
<dbReference type="InterPro" id="IPR011551">
    <property type="entry name" value="NTP_PyrPHydrolase_MazG"/>
</dbReference>
<dbReference type="Gene3D" id="1.10.287.1080">
    <property type="entry name" value="MazG-like"/>
    <property type="match status" value="2"/>
</dbReference>
<feature type="domain" description="NTP pyrophosphohydrolase MazG-like" evidence="5">
    <location>
        <begin position="28"/>
        <end position="101"/>
    </location>
</feature>
<dbReference type="EC" id="3.6.1.8" evidence="3"/>
<dbReference type="GO" id="GO:0046081">
    <property type="term" value="P:dUTP catabolic process"/>
    <property type="evidence" value="ECO:0007669"/>
    <property type="project" value="TreeGrafter"/>
</dbReference>
<sequence>MSKDSELFHEFVEIVRKLRKECPWDREQTHKSIRHNLIEEAYETVEAIDNDDFDELKKELGDLLLHVVMHSVMAEEENKFTLDDVINGIKEKLIYRHPHVFGDVKVKDAKEVKNNWEKLKQSENNRDSIISGIPKYLPALIKALRVQEKAGSVGFDWTNPDDVWKKVEEEISELKKVIESADAEKIEEEFGDLLFALVNYARFLKINPESALNKTIEKFIQRFQFIEKELKSQGKDIYTSTLEEMDELWEKSKKLF</sequence>
<dbReference type="PANTHER" id="PTHR30522:SF0">
    <property type="entry name" value="NUCLEOSIDE TRIPHOSPHATE PYROPHOSPHOHYDROLASE"/>
    <property type="match status" value="1"/>
</dbReference>
<dbReference type="CDD" id="cd11528">
    <property type="entry name" value="NTP-PPase_MazG_Nterm"/>
    <property type="match status" value="1"/>
</dbReference>
<dbReference type="FunFam" id="1.10.287.1080:FF:000003">
    <property type="entry name" value="Nucleoside triphosphate pyrophosphohydrolase"/>
    <property type="match status" value="1"/>
</dbReference>
<keyword evidence="7" id="KW-1185">Reference proteome</keyword>
<reference evidence="7" key="1">
    <citation type="submission" date="2015-11" db="EMBL/GenBank/DDBJ databases">
        <authorList>
            <person name="Varghese N."/>
        </authorList>
    </citation>
    <scope>NUCLEOTIDE SEQUENCE [LARGE SCALE GENOMIC DNA]</scope>
    <source>
        <strain evidence="7">JGI-23</strain>
    </source>
</reference>
<dbReference type="Pfam" id="PF03819">
    <property type="entry name" value="MazG"/>
    <property type="match status" value="2"/>
</dbReference>
<dbReference type="CDD" id="cd11529">
    <property type="entry name" value="NTP-PPase_MazG_Cterm"/>
    <property type="match status" value="1"/>
</dbReference>
<dbReference type="GO" id="GO:0006950">
    <property type="term" value="P:response to stress"/>
    <property type="evidence" value="ECO:0007669"/>
    <property type="project" value="UniProtKB-ARBA"/>
</dbReference>
<dbReference type="NCBIfam" id="NF007113">
    <property type="entry name" value="PRK09562.1"/>
    <property type="match status" value="1"/>
</dbReference>
<dbReference type="GO" id="GO:0046052">
    <property type="term" value="P:UTP catabolic process"/>
    <property type="evidence" value="ECO:0007669"/>
    <property type="project" value="TreeGrafter"/>
</dbReference>
<dbReference type="FunFam" id="1.10.287.1080:FF:000001">
    <property type="entry name" value="Nucleoside triphosphate pyrophosphohydrolase"/>
    <property type="match status" value="1"/>
</dbReference>
<organism evidence="6 7">
    <name type="scientific">Candidatus Chryseopegocella kryptomonas</name>
    <dbReference type="NCBI Taxonomy" id="1633643"/>
    <lineage>
        <taxon>Bacteria</taxon>
        <taxon>Pseudomonadati</taxon>
        <taxon>Candidatus Kryptoniota</taxon>
        <taxon>Candidatus Chryseopegocella</taxon>
    </lineage>
</organism>
<dbReference type="GO" id="GO:0046076">
    <property type="term" value="P:dTTP catabolic process"/>
    <property type="evidence" value="ECO:0007669"/>
    <property type="project" value="TreeGrafter"/>
</dbReference>
<feature type="domain" description="NTP pyrophosphohydrolase MazG-like" evidence="5">
    <location>
        <begin position="165"/>
        <end position="222"/>
    </location>
</feature>
<gene>
    <name evidence="6" type="ORF">JGI23_01263</name>
</gene>